<dbReference type="InterPro" id="IPR053013">
    <property type="entry name" value="LAT"/>
</dbReference>
<evidence type="ECO:0000259" key="1">
    <source>
        <dbReference type="PROSITE" id="PS51186"/>
    </source>
</evidence>
<dbReference type="Gene3D" id="3.40.630.30">
    <property type="match status" value="1"/>
</dbReference>
<dbReference type="InterPro" id="IPR000182">
    <property type="entry name" value="GNAT_dom"/>
</dbReference>
<dbReference type="PROSITE" id="PS51186">
    <property type="entry name" value="GNAT"/>
    <property type="match status" value="1"/>
</dbReference>
<evidence type="ECO:0000313" key="3">
    <source>
        <dbReference type="Proteomes" id="UP000788993"/>
    </source>
</evidence>
<dbReference type="InterPro" id="IPR055100">
    <property type="entry name" value="GNAT_LYC1-like"/>
</dbReference>
<reference evidence="2" key="2">
    <citation type="submission" date="2021-01" db="EMBL/GenBank/DDBJ databases">
        <authorList>
            <person name="Schikora-Tamarit M.A."/>
        </authorList>
    </citation>
    <scope>NUCLEOTIDE SEQUENCE</scope>
    <source>
        <strain evidence="2">NCAIM Y.01608</strain>
    </source>
</reference>
<name>A0A9P8NTR5_9ASCO</name>
<dbReference type="OrthoDB" id="2020070at2759"/>
<feature type="domain" description="N-acetyltransferase" evidence="1">
    <location>
        <begin position="2"/>
        <end position="179"/>
    </location>
</feature>
<protein>
    <recommendedName>
        <fullName evidence="1">N-acetyltransferase domain-containing protein</fullName>
    </recommendedName>
</protein>
<dbReference type="Pfam" id="PF13527">
    <property type="entry name" value="Acetyltransf_9"/>
    <property type="match status" value="1"/>
</dbReference>
<dbReference type="InterPro" id="IPR016181">
    <property type="entry name" value="Acyl_CoA_acyltransferase"/>
</dbReference>
<organism evidence="2 3">
    <name type="scientific">Ogataea polymorpha</name>
    <dbReference type="NCBI Taxonomy" id="460523"/>
    <lineage>
        <taxon>Eukaryota</taxon>
        <taxon>Fungi</taxon>
        <taxon>Dikarya</taxon>
        <taxon>Ascomycota</taxon>
        <taxon>Saccharomycotina</taxon>
        <taxon>Pichiomycetes</taxon>
        <taxon>Pichiales</taxon>
        <taxon>Pichiaceae</taxon>
        <taxon>Ogataea</taxon>
    </lineage>
</organism>
<dbReference type="EMBL" id="JAEUBD010001540">
    <property type="protein sequence ID" value="KAH3659380.1"/>
    <property type="molecule type" value="Genomic_DNA"/>
</dbReference>
<gene>
    <name evidence="2" type="ORF">OGATHE_006264</name>
</gene>
<dbReference type="PANTHER" id="PTHR34815:SF2">
    <property type="entry name" value="N-ACETYLTRANSFERASE DOMAIN-CONTAINING PROTEIN"/>
    <property type="match status" value="1"/>
</dbReference>
<dbReference type="CDD" id="cd04301">
    <property type="entry name" value="NAT_SF"/>
    <property type="match status" value="1"/>
</dbReference>
<keyword evidence="3" id="KW-1185">Reference proteome</keyword>
<evidence type="ECO:0000313" key="2">
    <source>
        <dbReference type="EMBL" id="KAH3659380.1"/>
    </source>
</evidence>
<sequence length="345" mass="40215">MLLLERITDFEVLRYVLSHNHRAWGGTLGMEEYIERERLNYTHRFCDLWRDDTVVNGTYYWVFRDTTLPSDKFEDIVCACEFVVRDSYYFDKSLHEGKCAAVGSVYTLEQHRKKGYATKMMEQLVEKMKDLFQGKYDFSFLYSEVGEYYSRFGFQSYHVPLALLETGRKTAIPYLYVTEENLPKFIDQYDAKVRRMVQASPGSVAVKPSVENLEWFQNRSIHLAKLQKREFNGNRFGIYIGSAFALWYYEFGQDQVTLIMLDAETLDQTRKLLECCMAECSAVKKIKIWHDELVYHAGEYNGAALELVKELGGSVGHKNDSLSALCMLHSSTRPAWVANGKWAWY</sequence>
<reference evidence="2" key="1">
    <citation type="journal article" date="2021" name="Open Biol.">
        <title>Shared evolutionary footprints suggest mitochondrial oxidative damage underlies multiple complex I losses in fungi.</title>
        <authorList>
            <person name="Schikora-Tamarit M.A."/>
            <person name="Marcet-Houben M."/>
            <person name="Nosek J."/>
            <person name="Gabaldon T."/>
        </authorList>
    </citation>
    <scope>NUCLEOTIDE SEQUENCE</scope>
    <source>
        <strain evidence="2">NCAIM Y.01608</strain>
    </source>
</reference>
<proteinExistence type="predicted"/>
<dbReference type="PANTHER" id="PTHR34815">
    <property type="entry name" value="LYSINE ACETYLTRANSFERASE"/>
    <property type="match status" value="1"/>
</dbReference>
<dbReference type="Pfam" id="PF22998">
    <property type="entry name" value="GNAT_LYC1-like"/>
    <property type="match status" value="1"/>
</dbReference>
<dbReference type="SUPFAM" id="SSF55729">
    <property type="entry name" value="Acyl-CoA N-acyltransferases (Nat)"/>
    <property type="match status" value="1"/>
</dbReference>
<dbReference type="GO" id="GO:0016747">
    <property type="term" value="F:acyltransferase activity, transferring groups other than amino-acyl groups"/>
    <property type="evidence" value="ECO:0007669"/>
    <property type="project" value="InterPro"/>
</dbReference>
<accession>A0A9P8NTR5</accession>
<comment type="caution">
    <text evidence="2">The sequence shown here is derived from an EMBL/GenBank/DDBJ whole genome shotgun (WGS) entry which is preliminary data.</text>
</comment>
<dbReference type="Proteomes" id="UP000788993">
    <property type="component" value="Unassembled WGS sequence"/>
</dbReference>
<dbReference type="AlphaFoldDB" id="A0A9P8NTR5"/>